<evidence type="ECO:0008006" key="6">
    <source>
        <dbReference type="Google" id="ProtNLM"/>
    </source>
</evidence>
<keyword evidence="5" id="KW-1185">Reference proteome</keyword>
<organism evidence="4 5">
    <name type="scientific">Massilia timonae CCUG 45783</name>
    <dbReference type="NCBI Taxonomy" id="883126"/>
    <lineage>
        <taxon>Bacteria</taxon>
        <taxon>Pseudomonadati</taxon>
        <taxon>Pseudomonadota</taxon>
        <taxon>Betaproteobacteria</taxon>
        <taxon>Burkholderiales</taxon>
        <taxon>Oxalobacteraceae</taxon>
        <taxon>Telluria group</taxon>
        <taxon>Massilia</taxon>
    </lineage>
</organism>
<dbReference type="SUPFAM" id="SSF51735">
    <property type="entry name" value="NAD(P)-binding Rossmann-fold domains"/>
    <property type="match status" value="1"/>
</dbReference>
<name>K9D9M1_9BURK</name>
<gene>
    <name evidence="4" type="ORF">HMPREF9710_04754</name>
</gene>
<dbReference type="InterPro" id="IPR002347">
    <property type="entry name" value="SDR_fam"/>
</dbReference>
<dbReference type="eggNOG" id="COG0300">
    <property type="taxonomic scope" value="Bacteria"/>
</dbReference>
<dbReference type="InterPro" id="IPR020904">
    <property type="entry name" value="Sc_DH/Rdtase_CS"/>
</dbReference>
<dbReference type="PANTHER" id="PTHR44196:SF1">
    <property type="entry name" value="DEHYDROGENASE_REDUCTASE SDR FAMILY MEMBER 7B"/>
    <property type="match status" value="1"/>
</dbReference>
<dbReference type="InterPro" id="IPR036291">
    <property type="entry name" value="NAD(P)-bd_dom_sf"/>
</dbReference>
<dbReference type="PANTHER" id="PTHR44196">
    <property type="entry name" value="DEHYDROGENASE/REDUCTASE SDR FAMILY MEMBER 7B"/>
    <property type="match status" value="1"/>
</dbReference>
<proteinExistence type="inferred from homology"/>
<dbReference type="GO" id="GO:0016020">
    <property type="term" value="C:membrane"/>
    <property type="evidence" value="ECO:0007669"/>
    <property type="project" value="TreeGrafter"/>
</dbReference>
<sequence>MMIVIFDGATNQKGIAMQLDNATVLVTGANRGLGLEFARQALARGARKVYVGARDPASVTLAGVTPVRLDVTDPGSVAAAARELGDVGLVINNAGIAHFQQVLADGVEDALRAMLETNVFGILGMSRAFAPVLGRNGGGALLNVLSVASWISSPMLAAYGVSKSAAWGLTNALRNELRGQGTQVLALHVGFIDTDLTRDIALPKLAPATVVERGYAALEEGADEVMIDELTQAVKAGLSRVPGIYTEEVRRNNA</sequence>
<comment type="caution">
    <text evidence="4">The sequence shown here is derived from an EMBL/GenBank/DDBJ whole genome shotgun (WGS) entry which is preliminary data.</text>
</comment>
<evidence type="ECO:0000256" key="3">
    <source>
        <dbReference type="RuleBase" id="RU000363"/>
    </source>
</evidence>
<accession>K9D9M1</accession>
<dbReference type="PROSITE" id="PS00061">
    <property type="entry name" value="ADH_SHORT"/>
    <property type="match status" value="1"/>
</dbReference>
<evidence type="ECO:0000313" key="5">
    <source>
        <dbReference type="Proteomes" id="UP000009874"/>
    </source>
</evidence>
<dbReference type="EMBL" id="AGZI01000061">
    <property type="protein sequence ID" value="EKU79936.1"/>
    <property type="molecule type" value="Genomic_DNA"/>
</dbReference>
<dbReference type="AlphaFoldDB" id="K9D9M1"/>
<comment type="similarity">
    <text evidence="1 3">Belongs to the short-chain dehydrogenases/reductases (SDR) family.</text>
</comment>
<dbReference type="NCBIfam" id="NF006117">
    <property type="entry name" value="PRK08264.1-3"/>
    <property type="match status" value="1"/>
</dbReference>
<evidence type="ECO:0000256" key="1">
    <source>
        <dbReference type="ARBA" id="ARBA00006484"/>
    </source>
</evidence>
<dbReference type="HOGENOM" id="CLU_010194_2_6_4"/>
<dbReference type="PATRIC" id="fig|883126.3.peg.4801"/>
<dbReference type="Pfam" id="PF00106">
    <property type="entry name" value="adh_short"/>
    <property type="match status" value="1"/>
</dbReference>
<dbReference type="GO" id="GO:0016491">
    <property type="term" value="F:oxidoreductase activity"/>
    <property type="evidence" value="ECO:0007669"/>
    <property type="project" value="UniProtKB-KW"/>
</dbReference>
<dbReference type="Proteomes" id="UP000009874">
    <property type="component" value="Unassembled WGS sequence"/>
</dbReference>
<keyword evidence="2" id="KW-0560">Oxidoreductase</keyword>
<dbReference type="STRING" id="47229.LO55_3916"/>
<dbReference type="Gene3D" id="3.40.50.720">
    <property type="entry name" value="NAD(P)-binding Rossmann-like Domain"/>
    <property type="match status" value="1"/>
</dbReference>
<evidence type="ECO:0000313" key="4">
    <source>
        <dbReference type="EMBL" id="EKU79936.1"/>
    </source>
</evidence>
<dbReference type="NCBIfam" id="NF006119">
    <property type="entry name" value="PRK08264.1-5"/>
    <property type="match status" value="1"/>
</dbReference>
<reference evidence="4 5" key="1">
    <citation type="submission" date="2012-09" db="EMBL/GenBank/DDBJ databases">
        <title>The Genome Sequence of Massilia timonae CCUG 45783.</title>
        <authorList>
            <consortium name="The Broad Institute Genome Sequencing Platform"/>
            <person name="Earl A."/>
            <person name="Ward D."/>
            <person name="Feldgarden M."/>
            <person name="Gevers D."/>
            <person name="Huys G."/>
            <person name="Walker B."/>
            <person name="Young S.K."/>
            <person name="Zeng Q."/>
            <person name="Gargeya S."/>
            <person name="Fitzgerald M."/>
            <person name="Haas B."/>
            <person name="Abouelleil A."/>
            <person name="Alvarado L."/>
            <person name="Arachchi H.M."/>
            <person name="Berlin A.M."/>
            <person name="Chapman S.B."/>
            <person name="Goldberg J."/>
            <person name="Griggs A."/>
            <person name="Gujja S."/>
            <person name="Hansen M."/>
            <person name="Howarth C."/>
            <person name="Imamovic A."/>
            <person name="Larimer J."/>
            <person name="McCowen C."/>
            <person name="Montmayeur A."/>
            <person name="Murphy C."/>
            <person name="Neiman D."/>
            <person name="Pearson M."/>
            <person name="Priest M."/>
            <person name="Roberts A."/>
            <person name="Saif S."/>
            <person name="Shea T."/>
            <person name="Sisk P."/>
            <person name="Sykes S."/>
            <person name="Wortman J."/>
            <person name="Nusbaum C."/>
            <person name="Birren B."/>
        </authorList>
    </citation>
    <scope>NUCLEOTIDE SEQUENCE [LARGE SCALE GENOMIC DNA]</scope>
    <source>
        <strain evidence="4 5">CCUG 45783</strain>
    </source>
</reference>
<dbReference type="PRINTS" id="PR00080">
    <property type="entry name" value="SDRFAMILY"/>
</dbReference>
<protein>
    <recommendedName>
        <fullName evidence="6">Short chain dehydrogenase</fullName>
    </recommendedName>
</protein>
<dbReference type="PRINTS" id="PR00081">
    <property type="entry name" value="GDHRDH"/>
</dbReference>
<evidence type="ECO:0000256" key="2">
    <source>
        <dbReference type="ARBA" id="ARBA00023002"/>
    </source>
</evidence>